<evidence type="ECO:0000313" key="2">
    <source>
        <dbReference type="Proteomes" id="UP001219525"/>
    </source>
</evidence>
<comment type="caution">
    <text evidence="1">The sequence shown here is derived from an EMBL/GenBank/DDBJ whole genome shotgun (WGS) entry which is preliminary data.</text>
</comment>
<reference evidence="1" key="1">
    <citation type="submission" date="2023-03" db="EMBL/GenBank/DDBJ databases">
        <title>Massive genome expansion in bonnet fungi (Mycena s.s.) driven by repeated elements and novel gene families across ecological guilds.</title>
        <authorList>
            <consortium name="Lawrence Berkeley National Laboratory"/>
            <person name="Harder C.B."/>
            <person name="Miyauchi S."/>
            <person name="Viragh M."/>
            <person name="Kuo A."/>
            <person name="Thoen E."/>
            <person name="Andreopoulos B."/>
            <person name="Lu D."/>
            <person name="Skrede I."/>
            <person name="Drula E."/>
            <person name="Henrissat B."/>
            <person name="Morin E."/>
            <person name="Kohler A."/>
            <person name="Barry K."/>
            <person name="LaButti K."/>
            <person name="Morin E."/>
            <person name="Salamov A."/>
            <person name="Lipzen A."/>
            <person name="Mereny Z."/>
            <person name="Hegedus B."/>
            <person name="Baldrian P."/>
            <person name="Stursova M."/>
            <person name="Weitz H."/>
            <person name="Taylor A."/>
            <person name="Grigoriev I.V."/>
            <person name="Nagy L.G."/>
            <person name="Martin F."/>
            <person name="Kauserud H."/>
        </authorList>
    </citation>
    <scope>NUCLEOTIDE SEQUENCE</scope>
    <source>
        <strain evidence="1">9144</strain>
    </source>
</reference>
<sequence length="211" mass="24286">MLLSETHQFLLLKDCFAQRLLSFPDFQNSALQTTDLDSGLDDFATYLEQEVWPSLPAPLREASHDNKSHIPDDLRTSRTILTPSTSRRLRSPSPTRWVLREYVASATAPLPVWSQTRTSQCEICDRAVPLTYHHLIPRSTHAKALKKKWHLPSMLNSVAWLCRPCHTVVHQVASNEALAQHFYTVDLLLERDDIQRWGKYASKQRFGIRRG</sequence>
<organism evidence="1 2">
    <name type="scientific">Mycena pura</name>
    <dbReference type="NCBI Taxonomy" id="153505"/>
    <lineage>
        <taxon>Eukaryota</taxon>
        <taxon>Fungi</taxon>
        <taxon>Dikarya</taxon>
        <taxon>Basidiomycota</taxon>
        <taxon>Agaricomycotina</taxon>
        <taxon>Agaricomycetes</taxon>
        <taxon>Agaricomycetidae</taxon>
        <taxon>Agaricales</taxon>
        <taxon>Marasmiineae</taxon>
        <taxon>Mycenaceae</taxon>
        <taxon>Mycena</taxon>
    </lineage>
</organism>
<evidence type="ECO:0000313" key="1">
    <source>
        <dbReference type="EMBL" id="KAJ7193086.1"/>
    </source>
</evidence>
<dbReference type="AlphaFoldDB" id="A0AAD6URK5"/>
<gene>
    <name evidence="1" type="ORF">GGX14DRAFT_577604</name>
</gene>
<proteinExistence type="predicted"/>
<dbReference type="CDD" id="cd00085">
    <property type="entry name" value="HNHc"/>
    <property type="match status" value="1"/>
</dbReference>
<dbReference type="PANTHER" id="PTHR37827">
    <property type="entry name" value="TUDOR DOMAIN-CONTAINING PROTEIN"/>
    <property type="match status" value="1"/>
</dbReference>
<dbReference type="PANTHER" id="PTHR37827:SF1">
    <property type="entry name" value="HNH DOMAIN-CONTAINING PROTEIN"/>
    <property type="match status" value="1"/>
</dbReference>
<accession>A0AAD6URK5</accession>
<evidence type="ECO:0008006" key="3">
    <source>
        <dbReference type="Google" id="ProtNLM"/>
    </source>
</evidence>
<name>A0AAD6URK5_9AGAR</name>
<dbReference type="InterPro" id="IPR003615">
    <property type="entry name" value="HNH_nuc"/>
</dbReference>
<dbReference type="Proteomes" id="UP001219525">
    <property type="component" value="Unassembled WGS sequence"/>
</dbReference>
<keyword evidence="2" id="KW-1185">Reference proteome</keyword>
<protein>
    <recommendedName>
        <fullName evidence="3">HNH domain-containing protein</fullName>
    </recommendedName>
</protein>
<dbReference type="EMBL" id="JARJCW010000112">
    <property type="protein sequence ID" value="KAJ7193086.1"/>
    <property type="molecule type" value="Genomic_DNA"/>
</dbReference>